<keyword evidence="6" id="KW-1185">Reference proteome</keyword>
<name>A0A0Q3HWH1_9FLAO</name>
<dbReference type="PANTHER" id="PTHR24421:SF60">
    <property type="entry name" value="SENSOR HISTIDINE KINASE COMP"/>
    <property type="match status" value="1"/>
</dbReference>
<gene>
    <name evidence="5" type="ORF">AR438_01750</name>
</gene>
<evidence type="ECO:0000313" key="5">
    <source>
        <dbReference type="EMBL" id="KQK26965.1"/>
    </source>
</evidence>
<dbReference type="PROSITE" id="PS51257">
    <property type="entry name" value="PROKAR_LIPOPROTEIN"/>
    <property type="match status" value="1"/>
</dbReference>
<keyword evidence="3" id="KW-0902">Two-component regulatory system</keyword>
<sequence>MKNILIVITLCLMFSCKKEYNAKSKPPTNRNFERALIFSKNGSPDSAFYYFNLSKNDFLDKNDSLGAARALVNMALIQTNTGDFFGGIESSLQTNSLLKFERGIVAKKILTSSYNNIANASNSLKNYDSAIVYYKMAIQTADNDEAKYICYNNIGDALINQGKIKLSKKYLKKAILADSAINYSRALNNFAKAKYLDDKDYNPLPDFNKALAIRQEIKDGAGLNSSYETLSTYYLDKDKKQSLQYAKKMLTEAVNNNSPDDQITALKRIILLESKYYLQHFKKLDSISENVQTSRNKHKSQFAMVRYDVEQKDAENKNLKLQKLEDENKILILFGSLLLSILVIVFLRKRQIRLKQEKELEVKNTELRYSKKVHDKVANKVYHVMSEVENTENMNKEVLLYKLDGIYQISRDISYEKNDVALEHNFSQHLSQMLKSYSSENIKVPIIGNEESLWEDVGDHSKVEVFYILQELMTNMKKHSKADKVLIDFSRENDLINIVYSDNGIGISEFSPKNGVQNTESRINSIGGTINFDTKTENGLKITLSFPQKINNYV</sequence>
<dbReference type="Gene3D" id="1.25.40.10">
    <property type="entry name" value="Tetratricopeptide repeat domain"/>
    <property type="match status" value="1"/>
</dbReference>
<dbReference type="STRING" id="452084.AR438_01750"/>
<dbReference type="SUPFAM" id="SSF48452">
    <property type="entry name" value="TPR-like"/>
    <property type="match status" value="2"/>
</dbReference>
<dbReference type="PANTHER" id="PTHR24421">
    <property type="entry name" value="NITRATE/NITRITE SENSOR PROTEIN NARX-RELATED"/>
    <property type="match status" value="1"/>
</dbReference>
<dbReference type="CDD" id="cd16917">
    <property type="entry name" value="HATPase_UhpB-NarQ-NarX-like"/>
    <property type="match status" value="1"/>
</dbReference>
<keyword evidence="4" id="KW-0812">Transmembrane</keyword>
<keyword evidence="2" id="KW-0418">Kinase</keyword>
<evidence type="ECO:0000256" key="1">
    <source>
        <dbReference type="ARBA" id="ARBA00022679"/>
    </source>
</evidence>
<keyword evidence="4" id="KW-1133">Transmembrane helix</keyword>
<protein>
    <submittedName>
        <fullName evidence="5">Uncharacterized protein</fullName>
    </submittedName>
</protein>
<evidence type="ECO:0000256" key="3">
    <source>
        <dbReference type="ARBA" id="ARBA00023012"/>
    </source>
</evidence>
<feature type="transmembrane region" description="Helical" evidence="4">
    <location>
        <begin position="330"/>
        <end position="347"/>
    </location>
</feature>
<dbReference type="Proteomes" id="UP000051682">
    <property type="component" value="Unassembled WGS sequence"/>
</dbReference>
<organism evidence="5 6">
    <name type="scientific">Chryseobacterium aquaticum</name>
    <dbReference type="NCBI Taxonomy" id="452084"/>
    <lineage>
        <taxon>Bacteria</taxon>
        <taxon>Pseudomonadati</taxon>
        <taxon>Bacteroidota</taxon>
        <taxon>Flavobacteriia</taxon>
        <taxon>Flavobacteriales</taxon>
        <taxon>Weeksellaceae</taxon>
        <taxon>Chryseobacterium group</taxon>
        <taxon>Chryseobacterium</taxon>
    </lineage>
</organism>
<keyword evidence="1" id="KW-0808">Transferase</keyword>
<evidence type="ECO:0000256" key="2">
    <source>
        <dbReference type="ARBA" id="ARBA00022777"/>
    </source>
</evidence>
<evidence type="ECO:0000313" key="6">
    <source>
        <dbReference type="Proteomes" id="UP000051682"/>
    </source>
</evidence>
<dbReference type="EMBL" id="LLYZ01000002">
    <property type="protein sequence ID" value="KQK26965.1"/>
    <property type="molecule type" value="Genomic_DNA"/>
</dbReference>
<dbReference type="Pfam" id="PF13374">
    <property type="entry name" value="TPR_10"/>
    <property type="match status" value="1"/>
</dbReference>
<accession>A0A0Q3HWH1</accession>
<dbReference type="Gene3D" id="3.30.565.10">
    <property type="entry name" value="Histidine kinase-like ATPase, C-terminal domain"/>
    <property type="match status" value="1"/>
</dbReference>
<dbReference type="InterPro" id="IPR011990">
    <property type="entry name" value="TPR-like_helical_dom_sf"/>
</dbReference>
<dbReference type="GO" id="GO:0000160">
    <property type="term" value="P:phosphorelay signal transduction system"/>
    <property type="evidence" value="ECO:0007669"/>
    <property type="project" value="UniProtKB-KW"/>
</dbReference>
<dbReference type="InterPro" id="IPR036890">
    <property type="entry name" value="HATPase_C_sf"/>
</dbReference>
<dbReference type="InterPro" id="IPR019734">
    <property type="entry name" value="TPR_rpt"/>
</dbReference>
<comment type="caution">
    <text evidence="5">The sequence shown here is derived from an EMBL/GenBank/DDBJ whole genome shotgun (WGS) entry which is preliminary data.</text>
</comment>
<dbReference type="Pfam" id="PF13181">
    <property type="entry name" value="TPR_8"/>
    <property type="match status" value="1"/>
</dbReference>
<dbReference type="RefSeq" id="WP_056011154.1">
    <property type="nucleotide sequence ID" value="NZ_LLYZ01000002.1"/>
</dbReference>
<dbReference type="SUPFAM" id="SSF55874">
    <property type="entry name" value="ATPase domain of HSP90 chaperone/DNA topoisomerase II/histidine kinase"/>
    <property type="match status" value="1"/>
</dbReference>
<dbReference type="GO" id="GO:0016301">
    <property type="term" value="F:kinase activity"/>
    <property type="evidence" value="ECO:0007669"/>
    <property type="project" value="UniProtKB-KW"/>
</dbReference>
<dbReference type="SMART" id="SM00028">
    <property type="entry name" value="TPR"/>
    <property type="match status" value="3"/>
</dbReference>
<keyword evidence="4" id="KW-0472">Membrane</keyword>
<proteinExistence type="predicted"/>
<dbReference type="AlphaFoldDB" id="A0A0Q3HWH1"/>
<reference evidence="5 6" key="1">
    <citation type="submission" date="2015-10" db="EMBL/GenBank/DDBJ databases">
        <title>Chryseobacterium aquaticum genome.</title>
        <authorList>
            <person name="Newman J.D."/>
            <person name="Ferguson M.B."/>
            <person name="Miller J.R."/>
        </authorList>
    </citation>
    <scope>NUCLEOTIDE SEQUENCE [LARGE SCALE GENOMIC DNA]</scope>
    <source>
        <strain evidence="5 6">KCTC 12483</strain>
    </source>
</reference>
<evidence type="ECO:0000256" key="4">
    <source>
        <dbReference type="SAM" id="Phobius"/>
    </source>
</evidence>
<dbReference type="InterPro" id="IPR050482">
    <property type="entry name" value="Sensor_HK_TwoCompSys"/>
</dbReference>